<sequence length="269" mass="29870">MGSRDWSSRIREMCVQVSKAEVICLLARSLVSESPISDVFLTDVPAYGTVGIQMKPPKLVSTFSSPASESLQKDEQNNDDSLNLKVTLVKSTQEILFGEATNEFFDFMCSFLTTPIGSMMRVLEGQSGLKCMDNLYTSVLELDPNWFHSSNKCGLLDLCIAQDHNCKKQPIKSFNTKHILEHLISPRWSNNFTVEPSMFLVPDDFQVKPLSATSSFLLLKKLEISFSQTEERCVTVGMKEAISLLKAALTSTSSALTKGLGPFLQKHSP</sequence>
<dbReference type="Pfam" id="PF05056">
    <property type="entry name" value="DUF674"/>
    <property type="match status" value="2"/>
</dbReference>
<name>A0AAV0CP19_9ASTE</name>
<dbReference type="Proteomes" id="UP001152523">
    <property type="component" value="Unassembled WGS sequence"/>
</dbReference>
<dbReference type="PANTHER" id="PTHR33103:SF27">
    <property type="entry name" value="OS04G0594700 PROTEIN"/>
    <property type="match status" value="1"/>
</dbReference>
<comment type="caution">
    <text evidence="1">The sequence shown here is derived from an EMBL/GenBank/DDBJ whole genome shotgun (WGS) entry which is preliminary data.</text>
</comment>
<keyword evidence="2" id="KW-1185">Reference proteome</keyword>
<evidence type="ECO:0000313" key="2">
    <source>
        <dbReference type="Proteomes" id="UP001152523"/>
    </source>
</evidence>
<evidence type="ECO:0000313" key="1">
    <source>
        <dbReference type="EMBL" id="CAH9081905.1"/>
    </source>
</evidence>
<organism evidence="1 2">
    <name type="scientific">Cuscuta epithymum</name>
    <dbReference type="NCBI Taxonomy" id="186058"/>
    <lineage>
        <taxon>Eukaryota</taxon>
        <taxon>Viridiplantae</taxon>
        <taxon>Streptophyta</taxon>
        <taxon>Embryophyta</taxon>
        <taxon>Tracheophyta</taxon>
        <taxon>Spermatophyta</taxon>
        <taxon>Magnoliopsida</taxon>
        <taxon>eudicotyledons</taxon>
        <taxon>Gunneridae</taxon>
        <taxon>Pentapetalae</taxon>
        <taxon>asterids</taxon>
        <taxon>lamiids</taxon>
        <taxon>Solanales</taxon>
        <taxon>Convolvulaceae</taxon>
        <taxon>Cuscuteae</taxon>
        <taxon>Cuscuta</taxon>
        <taxon>Cuscuta subgen. Cuscuta</taxon>
    </lineage>
</organism>
<accession>A0AAV0CP19</accession>
<dbReference type="EMBL" id="CAMAPF010000037">
    <property type="protein sequence ID" value="CAH9081905.1"/>
    <property type="molecule type" value="Genomic_DNA"/>
</dbReference>
<reference evidence="1" key="1">
    <citation type="submission" date="2022-07" db="EMBL/GenBank/DDBJ databases">
        <authorList>
            <person name="Macas J."/>
            <person name="Novak P."/>
            <person name="Neumann P."/>
        </authorList>
    </citation>
    <scope>NUCLEOTIDE SEQUENCE</scope>
</reference>
<proteinExistence type="predicted"/>
<dbReference type="AlphaFoldDB" id="A0AAV0CP19"/>
<gene>
    <name evidence="1" type="ORF">CEPIT_LOCUS7911</name>
</gene>
<dbReference type="InterPro" id="IPR007750">
    <property type="entry name" value="DUF674"/>
</dbReference>
<protein>
    <submittedName>
        <fullName evidence="1">Uncharacterized protein</fullName>
    </submittedName>
</protein>
<dbReference type="PANTHER" id="PTHR33103">
    <property type="entry name" value="OS01G0153900 PROTEIN"/>
    <property type="match status" value="1"/>
</dbReference>